<reference evidence="1" key="2">
    <citation type="journal article" date="2015" name="Data Brief">
        <title>Shoot transcriptome of the giant reed, Arundo donax.</title>
        <authorList>
            <person name="Barrero R.A."/>
            <person name="Guerrero F.D."/>
            <person name="Moolhuijzen P."/>
            <person name="Goolsby J.A."/>
            <person name="Tidwell J."/>
            <person name="Bellgard S.E."/>
            <person name="Bellgard M.I."/>
        </authorList>
    </citation>
    <scope>NUCLEOTIDE SEQUENCE</scope>
    <source>
        <tissue evidence="1">Shoot tissue taken approximately 20 cm above the soil surface</tissue>
    </source>
</reference>
<name>A0A0A8YL27_ARUDO</name>
<organism evidence="1">
    <name type="scientific">Arundo donax</name>
    <name type="common">Giant reed</name>
    <name type="synonym">Donax arundinaceus</name>
    <dbReference type="NCBI Taxonomy" id="35708"/>
    <lineage>
        <taxon>Eukaryota</taxon>
        <taxon>Viridiplantae</taxon>
        <taxon>Streptophyta</taxon>
        <taxon>Embryophyta</taxon>
        <taxon>Tracheophyta</taxon>
        <taxon>Spermatophyta</taxon>
        <taxon>Magnoliopsida</taxon>
        <taxon>Liliopsida</taxon>
        <taxon>Poales</taxon>
        <taxon>Poaceae</taxon>
        <taxon>PACMAD clade</taxon>
        <taxon>Arundinoideae</taxon>
        <taxon>Arundineae</taxon>
        <taxon>Arundo</taxon>
    </lineage>
</organism>
<accession>A0A0A8YL27</accession>
<dbReference type="AlphaFoldDB" id="A0A0A8YL27"/>
<proteinExistence type="predicted"/>
<dbReference type="EMBL" id="GBRH01270709">
    <property type="protein sequence ID" value="JAD27186.1"/>
    <property type="molecule type" value="Transcribed_RNA"/>
</dbReference>
<reference evidence="1" key="1">
    <citation type="submission" date="2014-09" db="EMBL/GenBank/DDBJ databases">
        <authorList>
            <person name="Magalhaes I.L.F."/>
            <person name="Oliveira U."/>
            <person name="Santos F.R."/>
            <person name="Vidigal T.H.D.A."/>
            <person name="Brescovit A.D."/>
            <person name="Santos A.J."/>
        </authorList>
    </citation>
    <scope>NUCLEOTIDE SEQUENCE</scope>
    <source>
        <tissue evidence="1">Shoot tissue taken approximately 20 cm above the soil surface</tissue>
    </source>
</reference>
<sequence>MVRHYGRMIVVMAVGSGQCMGQVSSELKKVTWLYDTEVTIRCPDNTYFVHK</sequence>
<evidence type="ECO:0000313" key="1">
    <source>
        <dbReference type="EMBL" id="JAD27186.1"/>
    </source>
</evidence>
<protein>
    <submittedName>
        <fullName evidence="1">Uncharacterized protein</fullName>
    </submittedName>
</protein>